<evidence type="ECO:0000313" key="4">
    <source>
        <dbReference type="Proteomes" id="UP001228643"/>
    </source>
</evidence>
<reference evidence="3 4" key="1">
    <citation type="submission" date="2023-04" db="EMBL/GenBank/DDBJ databases">
        <title>Two novel species of Flavobacterium.</title>
        <authorList>
            <person name="Liu Q."/>
            <person name="Xin Y.-H."/>
        </authorList>
    </citation>
    <scope>NUCLEOTIDE SEQUENCE [LARGE SCALE GENOMIC DNA]</scope>
    <source>
        <strain evidence="3 4">LB2P87</strain>
    </source>
</reference>
<keyword evidence="2" id="KW-0732">Signal</keyword>
<feature type="region of interest" description="Disordered" evidence="1">
    <location>
        <begin position="262"/>
        <end position="387"/>
    </location>
</feature>
<dbReference type="Proteomes" id="UP001228643">
    <property type="component" value="Unassembled WGS sequence"/>
</dbReference>
<name>A0AAW6TSP7_9FLAO</name>
<feature type="compositionally biased region" description="Low complexity" evidence="1">
    <location>
        <begin position="314"/>
        <end position="326"/>
    </location>
</feature>
<feature type="compositionally biased region" description="Basic and acidic residues" evidence="1">
    <location>
        <begin position="277"/>
        <end position="288"/>
    </location>
</feature>
<evidence type="ECO:0000256" key="2">
    <source>
        <dbReference type="SAM" id="SignalP"/>
    </source>
</evidence>
<sequence length="387" mass="45525">MKKLILSLVFLATTLFSVPLFSQIDNRPVALDMPGDNLNLYAVLDIFQKSKTLEEFERAINDKDTNINNLDLNNDGYVDYIQVVSRREGDSYSIVLRVAVNRIEYQDVAVIEVNKNRYGKVVIQIIGDEELYGEDYILEPSAGDGYTPNPGYLGYERAYTGNYWNGVLYVNNWPIIINLFSPSFVVYISPWRWGYYPSYWRAWTPIYYYNYWDYHRHYYRNDFYRRVGYVRYPLAYSYYYSRRNSSPVVRRNRVNNVYRDTYQGRAFTRPEGTVLPRTREQMRGDRSVNPRTSRSDQPMRPTRRQNVEENRQQSPSSARPVRPASPTNRQPAPRSRQDNPETARPARSNAPTNRQQNEGTRSAPSRRPMEKTVPERTNNPSRGKDRN</sequence>
<dbReference type="AlphaFoldDB" id="A0AAW6TSP7"/>
<feature type="compositionally biased region" description="Polar residues" evidence="1">
    <location>
        <begin position="349"/>
        <end position="363"/>
    </location>
</feature>
<organism evidence="3 4">
    <name type="scientific">Flavobacterium yafengii</name>
    <dbReference type="NCBI Taxonomy" id="3041253"/>
    <lineage>
        <taxon>Bacteria</taxon>
        <taxon>Pseudomonadati</taxon>
        <taxon>Bacteroidota</taxon>
        <taxon>Flavobacteriia</taxon>
        <taxon>Flavobacteriales</taxon>
        <taxon>Flavobacteriaceae</taxon>
        <taxon>Flavobacterium</taxon>
    </lineage>
</organism>
<feature type="signal peptide" evidence="2">
    <location>
        <begin position="1"/>
        <end position="22"/>
    </location>
</feature>
<dbReference type="RefSeq" id="WP_282718109.1">
    <property type="nucleotide sequence ID" value="NZ_JASCRY010000006.1"/>
</dbReference>
<keyword evidence="4" id="KW-1185">Reference proteome</keyword>
<accession>A0AAW6TSP7</accession>
<protein>
    <recommendedName>
        <fullName evidence="5">DUF3300 domain-containing protein</fullName>
    </recommendedName>
</protein>
<evidence type="ECO:0008006" key="5">
    <source>
        <dbReference type="Google" id="ProtNLM"/>
    </source>
</evidence>
<comment type="caution">
    <text evidence="3">The sequence shown here is derived from an EMBL/GenBank/DDBJ whole genome shotgun (WGS) entry which is preliminary data.</text>
</comment>
<proteinExistence type="predicted"/>
<dbReference type="EMBL" id="JASCRY010000006">
    <property type="protein sequence ID" value="MDI5951198.1"/>
    <property type="molecule type" value="Genomic_DNA"/>
</dbReference>
<evidence type="ECO:0000256" key="1">
    <source>
        <dbReference type="SAM" id="MobiDB-lite"/>
    </source>
</evidence>
<evidence type="ECO:0000313" key="3">
    <source>
        <dbReference type="EMBL" id="MDI5951198.1"/>
    </source>
</evidence>
<gene>
    <name evidence="3" type="ORF">QLS97_16215</name>
</gene>
<feature type="chain" id="PRO_5043577458" description="DUF3300 domain-containing protein" evidence="2">
    <location>
        <begin position="23"/>
        <end position="387"/>
    </location>
</feature>